<comment type="pathway">
    <text evidence="2">Amino-acid biosynthesis; L-arginine biosynthesis.</text>
</comment>
<dbReference type="OrthoDB" id="9802587at2"/>
<feature type="domain" description="Aspartate/ornithine carbamoyltransferase carbamoyl-P binding" evidence="4">
    <location>
        <begin position="3"/>
        <end position="160"/>
    </location>
</feature>
<feature type="binding site" description="in other chain" evidence="2">
    <location>
        <position position="110"/>
    </location>
    <ligand>
        <name>carbamoyl phosphate</name>
        <dbReference type="ChEBI" id="CHEBI:58228"/>
        <note>ligand shared between two neighboring subunits</note>
    </ligand>
</feature>
<dbReference type="SUPFAM" id="SSF53671">
    <property type="entry name" value="Aspartate/ornithine carbamoyltransferase"/>
    <property type="match status" value="1"/>
</dbReference>
<feature type="binding site" evidence="2">
    <location>
        <position position="75"/>
    </location>
    <ligand>
        <name>carbamoyl phosphate</name>
        <dbReference type="ChEBI" id="CHEBI:58228"/>
        <note>ligand shared between two neighboring subunits</note>
    </ligand>
</feature>
<dbReference type="InterPro" id="IPR036901">
    <property type="entry name" value="Asp/Orn_carbamoylTrfase_sf"/>
</dbReference>
<dbReference type="eggNOG" id="COG0078">
    <property type="taxonomic scope" value="Bacteria"/>
</dbReference>
<comment type="similarity">
    <text evidence="2">Belongs to the aspartate/ornithine carbamoyltransferase superfamily. SOTCase family.</text>
</comment>
<dbReference type="GO" id="GO:0042450">
    <property type="term" value="P:L-arginine biosynthetic process via ornithine"/>
    <property type="evidence" value="ECO:0007669"/>
    <property type="project" value="TreeGrafter"/>
</dbReference>
<dbReference type="NCBIfam" id="NF003384">
    <property type="entry name" value="PRK04523.1"/>
    <property type="match status" value="1"/>
</dbReference>
<gene>
    <name evidence="2 5" type="primary">argF'</name>
    <name evidence="5" type="ORF">ADICEAN_00444</name>
</gene>
<dbReference type="PANTHER" id="PTHR45753">
    <property type="entry name" value="ORNITHINE CARBAMOYLTRANSFERASE, MITOCHONDRIAL"/>
    <property type="match status" value="1"/>
</dbReference>
<dbReference type="InterPro" id="IPR006130">
    <property type="entry name" value="Asp/Orn_carbamoylTrfase"/>
</dbReference>
<protein>
    <recommendedName>
        <fullName evidence="2">N-succinylornithine carbamoyltransferase</fullName>
        <ecNumber evidence="2">2.1.3.11</ecNumber>
    </recommendedName>
    <alternativeName>
        <fullName evidence="2">N-succinyl-L-ornithine transcarbamylase</fullName>
        <shortName evidence="2">SOTCase</shortName>
    </alternativeName>
</protein>
<name>M7NRT8_9BACT</name>
<evidence type="ECO:0000256" key="2">
    <source>
        <dbReference type="HAMAP-Rule" id="MF_02235"/>
    </source>
</evidence>
<dbReference type="PANTHER" id="PTHR45753:SF3">
    <property type="entry name" value="ORNITHINE TRANSCARBAMYLASE, MITOCHONDRIAL"/>
    <property type="match status" value="1"/>
</dbReference>
<dbReference type="Pfam" id="PF00185">
    <property type="entry name" value="OTCace"/>
    <property type="match status" value="1"/>
</dbReference>
<organism evidence="5 6">
    <name type="scientific">Cesiribacter andamanensis AMV16</name>
    <dbReference type="NCBI Taxonomy" id="1279009"/>
    <lineage>
        <taxon>Bacteria</taxon>
        <taxon>Pseudomonadati</taxon>
        <taxon>Bacteroidota</taxon>
        <taxon>Cytophagia</taxon>
        <taxon>Cytophagales</taxon>
        <taxon>Cesiribacteraceae</taxon>
        <taxon>Cesiribacter</taxon>
    </lineage>
</organism>
<comment type="caution">
    <text evidence="5">The sequence shown here is derived from an EMBL/GenBank/DDBJ whole genome shotgun (WGS) entry which is preliminary data.</text>
</comment>
<evidence type="ECO:0000259" key="3">
    <source>
        <dbReference type="Pfam" id="PF00185"/>
    </source>
</evidence>
<dbReference type="GO" id="GO:0016597">
    <property type="term" value="F:amino acid binding"/>
    <property type="evidence" value="ECO:0007669"/>
    <property type="project" value="InterPro"/>
</dbReference>
<feature type="binding site" description="in other chain" evidence="2">
    <location>
        <position position="298"/>
    </location>
    <ligand>
        <name>carbamoyl phosphate</name>
        <dbReference type="ChEBI" id="CHEBI:58228"/>
        <note>ligand shared between two neighboring subunits</note>
    </ligand>
</feature>
<dbReference type="UniPathway" id="UPA00068"/>
<feature type="binding site" evidence="2">
    <location>
        <position position="176"/>
    </location>
    <ligand>
        <name>N(2)-succinyl-L-ornithine</name>
        <dbReference type="ChEBI" id="CHEBI:58514"/>
    </ligand>
</feature>
<dbReference type="Proteomes" id="UP000011910">
    <property type="component" value="Unassembled WGS sequence"/>
</dbReference>
<comment type="catalytic activity">
    <reaction evidence="2">
        <text>N(2)-succinyl-L-ornithine + carbamoyl phosphate = N(2)-succinyl-L-citrulline + phosphate + H(+)</text>
        <dbReference type="Rhea" id="RHEA:25884"/>
        <dbReference type="ChEBI" id="CHEBI:15378"/>
        <dbReference type="ChEBI" id="CHEBI:43474"/>
        <dbReference type="ChEBI" id="CHEBI:58228"/>
        <dbReference type="ChEBI" id="CHEBI:58514"/>
        <dbReference type="ChEBI" id="CHEBI:58862"/>
        <dbReference type="EC" id="2.1.3.11"/>
    </reaction>
</comment>
<dbReference type="Pfam" id="PF02729">
    <property type="entry name" value="OTCace_N"/>
    <property type="match status" value="1"/>
</dbReference>
<dbReference type="STRING" id="1279009.ADICEAN_00444"/>
<comment type="function">
    <text evidence="2">Catalyzes the transfer of the carbamoyl group from carbamoyl phosphate to the delta-amino group of N(2)-succinyl-L-ornithine to produce N(2)-succinyl-L-citrulline. Is essential for arginine biosynthesis.</text>
</comment>
<reference evidence="5 6" key="1">
    <citation type="journal article" date="2013" name="Genome Announc.">
        <title>Draft Genome Sequence of Cesiribacter andamanensis Strain AMV16T, Isolated from a Soil Sample from a Mud Volcano in the Andaman Islands, India.</title>
        <authorList>
            <person name="Shivaji S."/>
            <person name="Ara S."/>
            <person name="Begum Z."/>
            <person name="Srinivas T.N."/>
            <person name="Singh A."/>
            <person name="Kumar Pinnaka A."/>
        </authorList>
    </citation>
    <scope>NUCLEOTIDE SEQUENCE [LARGE SCALE GENOMIC DNA]</scope>
    <source>
        <strain evidence="5 6">AMV16</strain>
    </source>
</reference>
<dbReference type="PATRIC" id="fig|1279009.4.peg.450"/>
<dbReference type="InterPro" id="IPR006131">
    <property type="entry name" value="Asp_carbamoyltransf_Asp/Orn-bd"/>
</dbReference>
<dbReference type="InterPro" id="IPR043696">
    <property type="entry name" value="ArgF'-like"/>
</dbReference>
<dbReference type="GO" id="GO:0004585">
    <property type="term" value="F:ornithine carbamoyltransferase activity"/>
    <property type="evidence" value="ECO:0007669"/>
    <property type="project" value="InterPro"/>
</dbReference>
<proteinExistence type="inferred from homology"/>
<evidence type="ECO:0000259" key="4">
    <source>
        <dbReference type="Pfam" id="PF02729"/>
    </source>
</evidence>
<keyword evidence="6" id="KW-1185">Reference proteome</keyword>
<dbReference type="InterPro" id="IPR006132">
    <property type="entry name" value="Asp/Orn_carbamoyltranf_P-bd"/>
</dbReference>
<dbReference type="RefSeq" id="WP_009193851.1">
    <property type="nucleotide sequence ID" value="NZ_AODQ01000006.1"/>
</dbReference>
<feature type="binding site" evidence="2">
    <location>
        <position position="236"/>
    </location>
    <ligand>
        <name>N(2)-succinyl-L-ornithine</name>
        <dbReference type="ChEBI" id="CHEBI:58514"/>
    </ligand>
</feature>
<dbReference type="EMBL" id="AODQ01000006">
    <property type="protein sequence ID" value="EMR04410.1"/>
    <property type="molecule type" value="Genomic_DNA"/>
</dbReference>
<dbReference type="PRINTS" id="PR00100">
    <property type="entry name" value="AOTCASE"/>
</dbReference>
<sequence length="325" mass="36402">MKKFTSVQDVPNLPQWLQEAKALKANPFAHKSLGENKVLGLVFFNPSLRTRMSMQRAAYNLGMQVMVLNVGQDSWQLEWEEGTVMNGTAQEHVKEAVPVMAQYCDIIGVRSFPGLKDREADYAEGVLNKFLQHSPVPIISLESATSHPLQGFADLLTIDENKQKAKPRVVLSWAPHPKALPQAVPNAFVEWMRAGEVDLVVTHPEGYELAPQIIGDTPVIYEQERAFEGADFIYAKNWSSYREYGKILSQSPDWTITEAKMALTNGARFMHCLPIRRNVIATDGVVDNSLVIPQAENRLWTAQLVLKKLLEETSSIPWGPPALLL</sequence>
<feature type="binding site" evidence="2">
    <location>
        <position position="276"/>
    </location>
    <ligand>
        <name>N(2)-succinyl-L-ornithine</name>
        <dbReference type="ChEBI" id="CHEBI:58514"/>
    </ligand>
</feature>
<keyword evidence="2" id="KW-0028">Amino-acid biosynthesis</keyword>
<evidence type="ECO:0000256" key="1">
    <source>
        <dbReference type="ARBA" id="ARBA00022679"/>
    </source>
</evidence>
<dbReference type="HAMAP" id="MF_02235">
    <property type="entry name" value="SOTCase"/>
    <property type="match status" value="1"/>
</dbReference>
<feature type="domain" description="Aspartate/ornithine carbamoyltransferase Asp/Orn-binding" evidence="3">
    <location>
        <begin position="196"/>
        <end position="306"/>
    </location>
</feature>
<feature type="binding site" description="in other chain" evidence="2">
    <location>
        <begin position="147"/>
        <end position="150"/>
    </location>
    <ligand>
        <name>carbamoyl phosphate</name>
        <dbReference type="ChEBI" id="CHEBI:58228"/>
        <note>ligand shared between two neighboring subunits</note>
    </ligand>
</feature>
<evidence type="ECO:0000313" key="6">
    <source>
        <dbReference type="Proteomes" id="UP000011910"/>
    </source>
</evidence>
<feature type="binding site" description="in other chain" evidence="2">
    <location>
        <begin position="272"/>
        <end position="273"/>
    </location>
    <ligand>
        <name>carbamoyl phosphate</name>
        <dbReference type="ChEBI" id="CHEBI:58228"/>
        <note>ligand shared between two neighboring subunits</note>
    </ligand>
</feature>
<dbReference type="GO" id="GO:0019240">
    <property type="term" value="P:citrulline biosynthetic process"/>
    <property type="evidence" value="ECO:0007669"/>
    <property type="project" value="TreeGrafter"/>
</dbReference>
<feature type="binding site" evidence="2">
    <location>
        <position position="142"/>
    </location>
    <ligand>
        <name>N(2)-succinyl-L-ornithine</name>
        <dbReference type="ChEBI" id="CHEBI:58514"/>
    </ligand>
</feature>
<comment type="subunit">
    <text evidence="2">Homotrimer.</text>
</comment>
<accession>M7NRT8</accession>
<dbReference type="AlphaFoldDB" id="M7NRT8"/>
<dbReference type="EC" id="2.1.3.11" evidence="2"/>
<evidence type="ECO:0000313" key="5">
    <source>
        <dbReference type="EMBL" id="EMR04410.1"/>
    </source>
</evidence>
<dbReference type="PRINTS" id="PR00101">
    <property type="entry name" value="ATCASE"/>
</dbReference>
<keyword evidence="1 2" id="KW-0808">Transferase</keyword>
<keyword evidence="2" id="KW-0055">Arginine biosynthesis</keyword>
<feature type="binding site" description="in other chain" evidence="2">
    <location>
        <begin position="47"/>
        <end position="50"/>
    </location>
    <ligand>
        <name>carbamoyl phosphate</name>
        <dbReference type="ChEBI" id="CHEBI:58228"/>
        <note>ligand shared between two neighboring subunits</note>
    </ligand>
</feature>
<dbReference type="Gene3D" id="3.40.50.1370">
    <property type="entry name" value="Aspartate/ornithine carbamoyltransferase"/>
    <property type="match status" value="2"/>
</dbReference>